<dbReference type="InterPro" id="IPR013760">
    <property type="entry name" value="Topo_IIA-like_dom_sf"/>
</dbReference>
<dbReference type="EC" id="5.6.2.2" evidence="3"/>
<dbReference type="Proteomes" id="UP000198881">
    <property type="component" value="Unassembled WGS sequence"/>
</dbReference>
<dbReference type="InterPro" id="IPR006691">
    <property type="entry name" value="GyrA/parC_rep"/>
</dbReference>
<dbReference type="InterPro" id="IPR013757">
    <property type="entry name" value="Topo_IIA_A_a_sf"/>
</dbReference>
<accession>A0A1I7MKM6</accession>
<dbReference type="STRING" id="574650.SAMN04487966_104132"/>
<sequence>MARTSKTSRSRSDGPAPQTIPLEQENIVDIDVSAEMEASFLEYAYSVIYSRALPDARDGLKPVQRRILFMMGQMGLRPDRGHVKSARVVGEVMGKLHPHGDSAIYDAMVRLAQSFSLRLPLVDGHGNFGSLDDGPAAPRYTEARMAPAALAMTGSLDEDVVDFVPNYDNQFMQPSVLPAAFPNLLVNGASGIAVGMATNMAPHNLREVIAAARHLLTEPEASLEELMRFVPGPDLPTGGRIVGLDGIRDAYATGRGSFKMRATSTVEQVTARKTGIVVTELPYGVGPEKVIEKIKDAVNAKKLTGIADVLDLTDRKHGLKLQIELKSGFNPQAVLTQLYRFTPLEESFGINNVALVDGQPRTLGLRDLLTVYVDHRLDVVRRRTVYRLGRKKDRLHLVEGLLLALVDIDEVIEIIRSSDDAAAARERLMAVFDLTEIQANHILELRLRQLTKFSRIELEAEQDELRKAIAELEAILASDALLRQVVSDELATVADEHGTDRRTVLLESENLAPAVAAAPAARTAGSRGTAADLLVADTPCFVLLSTSGQLARTADATPIQPGGRRQRHDAYRSIVPTTARGEIGALTSSGRIHRIQVVDVPALPDPSATPNLTAGVKVKDFLTLHRGETLVGLVPLNAVLALGTRRGVVKRVSPDWPLNRDDLESITLKDGDAVVGAGPAAEEDQLVFITRRGQLLRYAASLVRPQGRAAGGMAGLKVAADDEVISFAAVPATAVGAEAPDSQRAVVVTVTEGEQTLPGTVPGSVKVTPLDEYPAKGRATGGVRAHRLLKGETQLSLAWSGPLPALGASSGGVARALPIEFGARDGSGVGMDQLIEAVGLGSFPAPEISDTDGSDAQD</sequence>
<dbReference type="NCBIfam" id="NF004044">
    <property type="entry name" value="PRK05561.1"/>
    <property type="match status" value="1"/>
</dbReference>
<keyword evidence="4 7" id="KW-0799">Topoisomerase</keyword>
<dbReference type="PROSITE" id="PS52040">
    <property type="entry name" value="TOPO_IIA"/>
    <property type="match status" value="1"/>
</dbReference>
<dbReference type="Gene3D" id="2.120.10.90">
    <property type="entry name" value="DNA gyrase/topoisomerase IV, subunit A, C-terminal"/>
    <property type="match status" value="1"/>
</dbReference>
<dbReference type="RefSeq" id="WP_091696348.1">
    <property type="nucleotide sequence ID" value="NZ_FPCG01000004.1"/>
</dbReference>
<evidence type="ECO:0000256" key="4">
    <source>
        <dbReference type="ARBA" id="ARBA00023029"/>
    </source>
</evidence>
<organism evidence="10 11">
    <name type="scientific">Micrococcus terreus</name>
    <dbReference type="NCBI Taxonomy" id="574650"/>
    <lineage>
        <taxon>Bacteria</taxon>
        <taxon>Bacillati</taxon>
        <taxon>Actinomycetota</taxon>
        <taxon>Actinomycetes</taxon>
        <taxon>Micrococcales</taxon>
        <taxon>Micrococcaceae</taxon>
        <taxon>Micrococcus</taxon>
    </lineage>
</organism>
<feature type="active site" description="O-(5'-phospho-DNA)-tyrosine intermediate" evidence="7">
    <location>
        <position position="140"/>
    </location>
</feature>
<dbReference type="GO" id="GO:0009330">
    <property type="term" value="C:DNA topoisomerase type II (double strand cut, ATP-hydrolyzing) complex"/>
    <property type="evidence" value="ECO:0007669"/>
    <property type="project" value="TreeGrafter"/>
</dbReference>
<dbReference type="EMBL" id="FPCG01000004">
    <property type="protein sequence ID" value="SFV22450.1"/>
    <property type="molecule type" value="Genomic_DNA"/>
</dbReference>
<dbReference type="GO" id="GO:0003677">
    <property type="term" value="F:DNA binding"/>
    <property type="evidence" value="ECO:0007669"/>
    <property type="project" value="UniProtKB-UniRule"/>
</dbReference>
<dbReference type="GO" id="GO:0034335">
    <property type="term" value="F:DNA negative supercoiling activity"/>
    <property type="evidence" value="ECO:0007669"/>
    <property type="project" value="UniProtKB-ARBA"/>
</dbReference>
<dbReference type="SMART" id="SM00434">
    <property type="entry name" value="TOP4c"/>
    <property type="match status" value="1"/>
</dbReference>
<proteinExistence type="inferred from homology"/>
<evidence type="ECO:0000256" key="8">
    <source>
        <dbReference type="SAM" id="MobiDB-lite"/>
    </source>
</evidence>
<dbReference type="FunFam" id="3.30.1360.40:FF:000002">
    <property type="entry name" value="DNA gyrase subunit A"/>
    <property type="match status" value="1"/>
</dbReference>
<dbReference type="InterPro" id="IPR050220">
    <property type="entry name" value="Type_II_DNA_Topoisomerases"/>
</dbReference>
<dbReference type="OrthoDB" id="9806486at2"/>
<feature type="region of interest" description="Disordered" evidence="8">
    <location>
        <begin position="1"/>
        <end position="21"/>
    </location>
</feature>
<dbReference type="Gene3D" id="3.30.1360.40">
    <property type="match status" value="1"/>
</dbReference>
<gene>
    <name evidence="10" type="ORF">SAMN04487966_104132</name>
</gene>
<name>A0A1I7MKM6_9MICC</name>
<dbReference type="InterPro" id="IPR035516">
    <property type="entry name" value="Gyrase/topoIV_suA_C"/>
</dbReference>
<dbReference type="FunFam" id="1.10.268.10:FF:000001">
    <property type="entry name" value="DNA gyrase subunit A"/>
    <property type="match status" value="1"/>
</dbReference>
<evidence type="ECO:0000256" key="7">
    <source>
        <dbReference type="PROSITE-ProRule" id="PRU01384"/>
    </source>
</evidence>
<comment type="similarity">
    <text evidence="2">Belongs to the type II topoisomerase GyrA/ParC subunit family.</text>
</comment>
<protein>
    <recommendedName>
        <fullName evidence="3">DNA topoisomerase (ATP-hydrolyzing)</fullName>
        <ecNumber evidence="3">5.6.2.2</ecNumber>
    </recommendedName>
</protein>
<dbReference type="GO" id="GO:0006265">
    <property type="term" value="P:DNA topological change"/>
    <property type="evidence" value="ECO:0007669"/>
    <property type="project" value="UniProtKB-UniRule"/>
</dbReference>
<dbReference type="Gene3D" id="3.90.199.10">
    <property type="entry name" value="Topoisomerase II, domain 5"/>
    <property type="match status" value="1"/>
</dbReference>
<dbReference type="Pfam" id="PF00521">
    <property type="entry name" value="DNA_topoisoIV"/>
    <property type="match status" value="1"/>
</dbReference>
<dbReference type="GO" id="GO:0005737">
    <property type="term" value="C:cytoplasm"/>
    <property type="evidence" value="ECO:0007669"/>
    <property type="project" value="TreeGrafter"/>
</dbReference>
<evidence type="ECO:0000259" key="9">
    <source>
        <dbReference type="PROSITE" id="PS52040"/>
    </source>
</evidence>
<feature type="domain" description="Topo IIA-type catalytic" evidence="9">
    <location>
        <begin position="53"/>
        <end position="520"/>
    </location>
</feature>
<dbReference type="Pfam" id="PF03989">
    <property type="entry name" value="DNA_gyraseA_C"/>
    <property type="match status" value="2"/>
</dbReference>
<evidence type="ECO:0000256" key="6">
    <source>
        <dbReference type="ARBA" id="ARBA00023235"/>
    </source>
</evidence>
<dbReference type="SUPFAM" id="SSF56719">
    <property type="entry name" value="Type II DNA topoisomerase"/>
    <property type="match status" value="1"/>
</dbReference>
<comment type="catalytic activity">
    <reaction evidence="1 7">
        <text>ATP-dependent breakage, passage and rejoining of double-stranded DNA.</text>
        <dbReference type="EC" id="5.6.2.2"/>
    </reaction>
</comment>
<evidence type="ECO:0000256" key="5">
    <source>
        <dbReference type="ARBA" id="ARBA00023125"/>
    </source>
</evidence>
<dbReference type="PANTHER" id="PTHR43493:SF5">
    <property type="entry name" value="DNA GYRASE SUBUNIT A, CHLOROPLASTIC_MITOCHONDRIAL"/>
    <property type="match status" value="1"/>
</dbReference>
<dbReference type="Gene3D" id="1.10.268.10">
    <property type="entry name" value="Topoisomerase, domain 3"/>
    <property type="match status" value="1"/>
</dbReference>
<keyword evidence="11" id="KW-1185">Reference proteome</keyword>
<dbReference type="InterPro" id="IPR013758">
    <property type="entry name" value="Topo_IIA_A/C_ab"/>
</dbReference>
<evidence type="ECO:0000256" key="2">
    <source>
        <dbReference type="ARBA" id="ARBA00008263"/>
    </source>
</evidence>
<evidence type="ECO:0000313" key="11">
    <source>
        <dbReference type="Proteomes" id="UP000198881"/>
    </source>
</evidence>
<keyword evidence="6 7" id="KW-0413">Isomerase</keyword>
<keyword evidence="5 7" id="KW-0238">DNA-binding</keyword>
<dbReference type="GO" id="GO:0005524">
    <property type="term" value="F:ATP binding"/>
    <property type="evidence" value="ECO:0007669"/>
    <property type="project" value="InterPro"/>
</dbReference>
<dbReference type="SUPFAM" id="SSF101904">
    <property type="entry name" value="GyrA/ParC C-terminal domain-like"/>
    <property type="match status" value="1"/>
</dbReference>
<dbReference type="AlphaFoldDB" id="A0A1I7MKM6"/>
<dbReference type="PANTHER" id="PTHR43493">
    <property type="entry name" value="DNA GYRASE/TOPOISOMERASE SUBUNIT A"/>
    <property type="match status" value="1"/>
</dbReference>
<evidence type="ECO:0000256" key="1">
    <source>
        <dbReference type="ARBA" id="ARBA00000185"/>
    </source>
</evidence>
<dbReference type="CDD" id="cd00187">
    <property type="entry name" value="TOP4c"/>
    <property type="match status" value="1"/>
</dbReference>
<reference evidence="10 11" key="1">
    <citation type="submission" date="2016-10" db="EMBL/GenBank/DDBJ databases">
        <authorList>
            <person name="de Groot N.N."/>
        </authorList>
    </citation>
    <scope>NUCLEOTIDE SEQUENCE [LARGE SCALE GENOMIC DNA]</scope>
    <source>
        <strain evidence="10 11">CGMCC 1.7054</strain>
    </source>
</reference>
<dbReference type="InterPro" id="IPR002205">
    <property type="entry name" value="Topo_IIA_dom_A"/>
</dbReference>
<evidence type="ECO:0000256" key="3">
    <source>
        <dbReference type="ARBA" id="ARBA00012895"/>
    </source>
</evidence>
<evidence type="ECO:0000313" key="10">
    <source>
        <dbReference type="EMBL" id="SFV22450.1"/>
    </source>
</evidence>